<keyword evidence="7" id="KW-0472">Membrane</keyword>
<evidence type="ECO:0000256" key="7">
    <source>
        <dbReference type="ARBA" id="ARBA00023136"/>
    </source>
</evidence>
<comment type="pathway">
    <text evidence="3">Protein modification; protein ubiquitination.</text>
</comment>
<evidence type="ECO:0000256" key="4">
    <source>
        <dbReference type="ARBA" id="ARBA00012483"/>
    </source>
</evidence>
<sequence>MGGKQSTAGRSRGGFPGVSTDDSAVPPAAHFGHYRTGGAMGLRSRSVSSVAGMGIDTSVAVPFGYYTTRATGESERTGGGSGSDSAHGNGYHETSSGHHTDGMLYLGSRGSLADALPLHIAPRWFSAHSGFKCPICCKSVASSEMEVHFIMCLSKPRLSYNVYCFCWRCMVCHTLYGHYLAEGAEDDVLSKDAGECVICLDDLQQGDTIARLPCLCIYHKRYKFLEVLIHCHNTDSPQGVALTPPQPGQVQGEGISILPWQSL</sequence>
<evidence type="ECO:0000256" key="2">
    <source>
        <dbReference type="ARBA" id="ARBA00004370"/>
    </source>
</evidence>
<feature type="region of interest" description="Disordered" evidence="8">
    <location>
        <begin position="1"/>
        <end position="26"/>
    </location>
</feature>
<protein>
    <recommendedName>
        <fullName evidence="4">RING-type E3 ubiquitin transferase</fullName>
        <ecNumber evidence="4">2.3.2.27</ecNumber>
    </recommendedName>
</protein>
<dbReference type="Gene3D" id="3.30.40.10">
    <property type="entry name" value="Zinc/RING finger domain, C3HC4 (zinc finger)"/>
    <property type="match status" value="1"/>
</dbReference>
<comment type="subcellular location">
    <subcellularLocation>
        <location evidence="2">Membrane</location>
    </subcellularLocation>
</comment>
<dbReference type="Proteomes" id="UP001166093">
    <property type="component" value="Unassembled WGS sequence"/>
</dbReference>
<evidence type="ECO:0000256" key="8">
    <source>
        <dbReference type="SAM" id="MobiDB-lite"/>
    </source>
</evidence>
<keyword evidence="9" id="KW-0436">Ligase</keyword>
<evidence type="ECO:0000313" key="10">
    <source>
        <dbReference type="Proteomes" id="UP001166093"/>
    </source>
</evidence>
<accession>A0ABS2Y5N6</accession>
<proteinExistence type="predicted"/>
<keyword evidence="6" id="KW-0833">Ubl conjugation pathway</keyword>
<gene>
    <name evidence="9" type="primary">Znrf1_1</name>
    <name evidence="9" type="ORF">GTO93_0007485</name>
</gene>
<dbReference type="EC" id="2.3.2.27" evidence="4"/>
<comment type="caution">
    <text evidence="9">The sequence shown here is derived from an EMBL/GenBank/DDBJ whole genome shotgun (WGS) entry which is preliminary data.</text>
</comment>
<dbReference type="EMBL" id="JAAWVQ010112169">
    <property type="protein sequence ID" value="MBN3281852.1"/>
    <property type="molecule type" value="Genomic_DNA"/>
</dbReference>
<feature type="non-terminal residue" evidence="9">
    <location>
        <position position="1"/>
    </location>
</feature>
<dbReference type="InterPro" id="IPR051878">
    <property type="entry name" value="ZNRF_ubiq-protein_ligase"/>
</dbReference>
<evidence type="ECO:0000256" key="5">
    <source>
        <dbReference type="ARBA" id="ARBA00022679"/>
    </source>
</evidence>
<evidence type="ECO:0000256" key="1">
    <source>
        <dbReference type="ARBA" id="ARBA00000900"/>
    </source>
</evidence>
<dbReference type="GO" id="GO:0016874">
    <property type="term" value="F:ligase activity"/>
    <property type="evidence" value="ECO:0007669"/>
    <property type="project" value="UniProtKB-KW"/>
</dbReference>
<evidence type="ECO:0000256" key="6">
    <source>
        <dbReference type="ARBA" id="ARBA00022786"/>
    </source>
</evidence>
<keyword evidence="10" id="KW-1185">Reference proteome</keyword>
<dbReference type="PANTHER" id="PTHR46661">
    <property type="entry name" value="E3 UBIQUITIN-PROTEIN LIGASE ZNRF1-LIKE PROTEIN"/>
    <property type="match status" value="1"/>
</dbReference>
<feature type="non-terminal residue" evidence="9">
    <location>
        <position position="263"/>
    </location>
</feature>
<feature type="region of interest" description="Disordered" evidence="8">
    <location>
        <begin position="71"/>
        <end position="95"/>
    </location>
</feature>
<evidence type="ECO:0000256" key="3">
    <source>
        <dbReference type="ARBA" id="ARBA00004906"/>
    </source>
</evidence>
<name>A0ABS2Y5N6_POLSP</name>
<reference evidence="9" key="1">
    <citation type="journal article" date="2021" name="Cell">
        <title>Tracing the genetic footprints of vertebrate landing in non-teleost ray-finned fishes.</title>
        <authorList>
            <person name="Bi X."/>
            <person name="Wang K."/>
            <person name="Yang L."/>
            <person name="Pan H."/>
            <person name="Jiang H."/>
            <person name="Wei Q."/>
            <person name="Fang M."/>
            <person name="Yu H."/>
            <person name="Zhu C."/>
            <person name="Cai Y."/>
            <person name="He Y."/>
            <person name="Gan X."/>
            <person name="Zeng H."/>
            <person name="Yu D."/>
            <person name="Zhu Y."/>
            <person name="Jiang H."/>
            <person name="Qiu Q."/>
            <person name="Yang H."/>
            <person name="Zhang Y.E."/>
            <person name="Wang W."/>
            <person name="Zhu M."/>
            <person name="He S."/>
            <person name="Zhang G."/>
        </authorList>
    </citation>
    <scope>NUCLEOTIDE SEQUENCE</scope>
    <source>
        <strain evidence="9">Pddl_001</strain>
    </source>
</reference>
<organism evidence="9 10">
    <name type="scientific">Polyodon spathula</name>
    <name type="common">North American paddlefish</name>
    <name type="synonym">Squalus spathula</name>
    <dbReference type="NCBI Taxonomy" id="7913"/>
    <lineage>
        <taxon>Eukaryota</taxon>
        <taxon>Metazoa</taxon>
        <taxon>Chordata</taxon>
        <taxon>Craniata</taxon>
        <taxon>Vertebrata</taxon>
        <taxon>Euteleostomi</taxon>
        <taxon>Actinopterygii</taxon>
        <taxon>Chondrostei</taxon>
        <taxon>Acipenseriformes</taxon>
        <taxon>Polyodontidae</taxon>
        <taxon>Polyodon</taxon>
    </lineage>
</organism>
<evidence type="ECO:0000313" key="9">
    <source>
        <dbReference type="EMBL" id="MBN3281852.1"/>
    </source>
</evidence>
<keyword evidence="5" id="KW-0808">Transferase</keyword>
<comment type="catalytic activity">
    <reaction evidence="1">
        <text>S-ubiquitinyl-[E2 ubiquitin-conjugating enzyme]-L-cysteine + [acceptor protein]-L-lysine = [E2 ubiquitin-conjugating enzyme]-L-cysteine + N(6)-ubiquitinyl-[acceptor protein]-L-lysine.</text>
        <dbReference type="EC" id="2.3.2.27"/>
    </reaction>
</comment>
<dbReference type="InterPro" id="IPR013083">
    <property type="entry name" value="Znf_RING/FYVE/PHD"/>
</dbReference>
<dbReference type="PANTHER" id="PTHR46661:SF2">
    <property type="entry name" value="E3 UBIQUITIN-PROTEIN LIGASE ZNRF1"/>
    <property type="match status" value="1"/>
</dbReference>